<sequence length="262" mass="30470">MCPKISVITTTFNSQETIKDTLQSILEQNYKNIECIIIDGASQDQTLNIIQKYKEKFDSNHIDLKIFSEKDKGIYDAMNKGIQKASGDVIGFLNSDDFFFSPDTLLHIAKAFNAQKTDCVFGNLCFINDKNKITRYWIGSKYTPYAFFLGWHPAHPTFYAKREIFEQFGYFNLHYTISADYDLMLRFLQKYNISSSYIPHILVTMRIGGTSNKSFLNIIKANLECFQSWRNNKLSFFPIFIILKPIRKLISVFKAKFFSSFI</sequence>
<name>A0A1B1U5I3_9HELI</name>
<feature type="domain" description="Glycosyltransferase 2-like" evidence="1">
    <location>
        <begin position="6"/>
        <end position="136"/>
    </location>
</feature>
<dbReference type="AlphaFoldDB" id="A0A1B1U5I3"/>
<evidence type="ECO:0000313" key="2">
    <source>
        <dbReference type="EMBL" id="ANV98033.1"/>
    </source>
</evidence>
<dbReference type="RefSeq" id="WP_066340112.1">
    <property type="nucleotide sequence ID" value="NZ_CP016503.1"/>
</dbReference>
<dbReference type="CDD" id="cd06433">
    <property type="entry name" value="GT_2_WfgS_like"/>
    <property type="match status" value="1"/>
</dbReference>
<organism evidence="2 3">
    <name type="scientific">Helicobacter enhydrae</name>
    <dbReference type="NCBI Taxonomy" id="222136"/>
    <lineage>
        <taxon>Bacteria</taxon>
        <taxon>Pseudomonadati</taxon>
        <taxon>Campylobacterota</taxon>
        <taxon>Epsilonproteobacteria</taxon>
        <taxon>Campylobacterales</taxon>
        <taxon>Helicobacteraceae</taxon>
        <taxon>Helicobacter</taxon>
    </lineage>
</organism>
<dbReference type="Proteomes" id="UP000092884">
    <property type="component" value="Chromosome"/>
</dbReference>
<dbReference type="OrthoDB" id="433681at2"/>
<dbReference type="GO" id="GO:0016758">
    <property type="term" value="F:hexosyltransferase activity"/>
    <property type="evidence" value="ECO:0007669"/>
    <property type="project" value="UniProtKB-ARBA"/>
</dbReference>
<dbReference type="Gene3D" id="3.90.550.10">
    <property type="entry name" value="Spore Coat Polysaccharide Biosynthesis Protein SpsA, Chain A"/>
    <property type="match status" value="1"/>
</dbReference>
<evidence type="ECO:0000313" key="3">
    <source>
        <dbReference type="Proteomes" id="UP000092884"/>
    </source>
</evidence>
<evidence type="ECO:0000259" key="1">
    <source>
        <dbReference type="Pfam" id="PF00535"/>
    </source>
</evidence>
<dbReference type="Pfam" id="PF00535">
    <property type="entry name" value="Glycos_transf_2"/>
    <property type="match status" value="1"/>
</dbReference>
<dbReference type="InterPro" id="IPR001173">
    <property type="entry name" value="Glyco_trans_2-like"/>
</dbReference>
<proteinExistence type="predicted"/>
<protein>
    <recommendedName>
        <fullName evidence="1">Glycosyltransferase 2-like domain-containing protein</fullName>
    </recommendedName>
</protein>
<dbReference type="STRING" id="222136.BBW65_04100"/>
<dbReference type="KEGG" id="het:BBW65_04100"/>
<gene>
    <name evidence="2" type="ORF">BBW65_04100</name>
</gene>
<dbReference type="PANTHER" id="PTHR22916">
    <property type="entry name" value="GLYCOSYLTRANSFERASE"/>
    <property type="match status" value="1"/>
</dbReference>
<reference evidence="3" key="1">
    <citation type="submission" date="2016-07" db="EMBL/GenBank/DDBJ databases">
        <authorList>
            <person name="Florea S."/>
            <person name="Webb J.S."/>
            <person name="Jaromczyk J."/>
            <person name="Schardl C.L."/>
        </authorList>
    </citation>
    <scope>NUCLEOTIDE SEQUENCE [LARGE SCALE GENOMIC DNA]</scope>
    <source>
        <strain evidence="3">MIT 01-6242</strain>
    </source>
</reference>
<dbReference type="EMBL" id="CP016503">
    <property type="protein sequence ID" value="ANV98033.1"/>
    <property type="molecule type" value="Genomic_DNA"/>
</dbReference>
<keyword evidence="3" id="KW-1185">Reference proteome</keyword>
<dbReference type="PANTHER" id="PTHR22916:SF3">
    <property type="entry name" value="UDP-GLCNAC:BETAGAL BETA-1,3-N-ACETYLGLUCOSAMINYLTRANSFERASE-LIKE PROTEIN 1"/>
    <property type="match status" value="1"/>
</dbReference>
<accession>A0A1B1U5I3</accession>
<dbReference type="SUPFAM" id="SSF53448">
    <property type="entry name" value="Nucleotide-diphospho-sugar transferases"/>
    <property type="match status" value="1"/>
</dbReference>
<dbReference type="InterPro" id="IPR029044">
    <property type="entry name" value="Nucleotide-diphossugar_trans"/>
</dbReference>